<dbReference type="RefSeq" id="WP_190595777.1">
    <property type="nucleotide sequence ID" value="NZ_JACXKJ010000002.1"/>
</dbReference>
<dbReference type="EMBL" id="JACZEI010000003">
    <property type="protein sequence ID" value="MBE0329385.1"/>
    <property type="molecule type" value="Genomic_DNA"/>
</dbReference>
<evidence type="ECO:0000313" key="2">
    <source>
        <dbReference type="EMBL" id="MBE0329385.1"/>
    </source>
</evidence>
<dbReference type="AlphaFoldDB" id="A0AAP1QV58"/>
<proteinExistence type="predicted"/>
<accession>A0AAP1QV58</accession>
<evidence type="ECO:0000313" key="3">
    <source>
        <dbReference type="Proteomes" id="UP000655940"/>
    </source>
</evidence>
<dbReference type="Pfam" id="PF18737">
    <property type="entry name" value="HEPN_MAE_28990"/>
    <property type="match status" value="1"/>
</dbReference>
<protein>
    <recommendedName>
        <fullName evidence="1">MAE-28990/MAE-18760-like HEPN domain-containing protein</fullName>
    </recommendedName>
</protein>
<comment type="caution">
    <text evidence="2">The sequence shown here is derived from an EMBL/GenBank/DDBJ whole genome shotgun (WGS) entry which is preliminary data.</text>
</comment>
<name>A0AAP1QV58_ACIBA</name>
<evidence type="ECO:0000259" key="1">
    <source>
        <dbReference type="Pfam" id="PF18737"/>
    </source>
</evidence>
<reference evidence="2" key="1">
    <citation type="submission" date="2020-09" db="EMBL/GenBank/DDBJ databases">
        <title>Distribution of Beta-Lactamase Producing Gram-Negative Bacterial Isolates in Isabela River of Santo Domingo, Dominican Republic.</title>
        <authorList>
            <person name="Calderon V."/>
            <person name="Bonnelly R."/>
            <person name="Del Rosario C."/>
            <person name="Duarte A."/>
            <person name="Barauna R."/>
            <person name="Juca Ramos R.T."/>
            <person name="Perdomo O.P."/>
            <person name="Rodriguez De Francisco L.E."/>
            <person name="Franco De Los Santos E.F."/>
        </authorList>
    </citation>
    <scope>NUCLEOTIDE SEQUENCE</scope>
    <source>
        <strain evidence="2">INTEC_BI15</strain>
    </source>
</reference>
<gene>
    <name evidence="2" type="ORF">IHV20_04330</name>
</gene>
<organism evidence="2 3">
    <name type="scientific">Acinetobacter baumannii</name>
    <dbReference type="NCBI Taxonomy" id="470"/>
    <lineage>
        <taxon>Bacteria</taxon>
        <taxon>Pseudomonadati</taxon>
        <taxon>Pseudomonadota</taxon>
        <taxon>Gammaproteobacteria</taxon>
        <taxon>Moraxellales</taxon>
        <taxon>Moraxellaceae</taxon>
        <taxon>Acinetobacter</taxon>
        <taxon>Acinetobacter calcoaceticus/baumannii complex</taxon>
    </lineage>
</organism>
<sequence length="241" mass="27408">MDLVKDTFKDRVSDIEIYFDLVNNIEVAIGAGGAVLDVNGKAYRIKPEQQKIMYSGIYLHLYNLIESIITLLIEAVERHAAEGIDGKLMLLTEEMRKLYVKSIAAPYDESLSSDKRLEKALLLFEQVLNLKPVEIKIPPGGGGNWDTQEIHRLSASIGITLNLPEQLREKVNKKFRNDKGPIRLIKEIRNKLAHGSLSFTECGANHVASEFRQLIDIVKEYLQFLISEYEKYIDRNGYKVA</sequence>
<dbReference type="InterPro" id="IPR040788">
    <property type="entry name" value="HEPN_MAE_28990"/>
</dbReference>
<dbReference type="Proteomes" id="UP000655940">
    <property type="component" value="Unassembled WGS sequence"/>
</dbReference>
<feature type="domain" description="MAE-28990/MAE-18760-like HEPN" evidence="1">
    <location>
        <begin position="5"/>
        <end position="238"/>
    </location>
</feature>